<dbReference type="AlphaFoldDB" id="A0A921UMR0"/>
<dbReference type="Proteomes" id="UP000807115">
    <property type="component" value="Chromosome 3"/>
</dbReference>
<evidence type="ECO:0000313" key="2">
    <source>
        <dbReference type="Proteomes" id="UP000807115"/>
    </source>
</evidence>
<accession>A0A921UMR0</accession>
<comment type="caution">
    <text evidence="1">The sequence shown here is derived from an EMBL/GenBank/DDBJ whole genome shotgun (WGS) entry which is preliminary data.</text>
</comment>
<sequence>MFSIPQASCRDLFFLLVKSLANERCLPNPDGDEVFFTTTCVAIAQSMSDLHFAVICRWSM</sequence>
<gene>
    <name evidence="1" type="ORF">BDA96_03G185800</name>
</gene>
<proteinExistence type="predicted"/>
<dbReference type="EMBL" id="CM027682">
    <property type="protein sequence ID" value="KAG0537868.1"/>
    <property type="molecule type" value="Genomic_DNA"/>
</dbReference>
<evidence type="ECO:0000313" key="1">
    <source>
        <dbReference type="EMBL" id="KAG0537868.1"/>
    </source>
</evidence>
<protein>
    <submittedName>
        <fullName evidence="1">Uncharacterized protein</fullName>
    </submittedName>
</protein>
<reference evidence="1" key="1">
    <citation type="journal article" date="2019" name="BMC Genomics">
        <title>A new reference genome for Sorghum bicolor reveals high levels of sequence similarity between sweet and grain genotypes: implications for the genetics of sugar metabolism.</title>
        <authorList>
            <person name="Cooper E.A."/>
            <person name="Brenton Z.W."/>
            <person name="Flinn B.S."/>
            <person name="Jenkins J."/>
            <person name="Shu S."/>
            <person name="Flowers D."/>
            <person name="Luo F."/>
            <person name="Wang Y."/>
            <person name="Xia P."/>
            <person name="Barry K."/>
            <person name="Daum C."/>
            <person name="Lipzen A."/>
            <person name="Yoshinaga Y."/>
            <person name="Schmutz J."/>
            <person name="Saski C."/>
            <person name="Vermerris W."/>
            <person name="Kresovich S."/>
        </authorList>
    </citation>
    <scope>NUCLEOTIDE SEQUENCE</scope>
</reference>
<name>A0A921UMR0_SORBI</name>
<organism evidence="1 2">
    <name type="scientific">Sorghum bicolor</name>
    <name type="common">Sorghum</name>
    <name type="synonym">Sorghum vulgare</name>
    <dbReference type="NCBI Taxonomy" id="4558"/>
    <lineage>
        <taxon>Eukaryota</taxon>
        <taxon>Viridiplantae</taxon>
        <taxon>Streptophyta</taxon>
        <taxon>Embryophyta</taxon>
        <taxon>Tracheophyta</taxon>
        <taxon>Spermatophyta</taxon>
        <taxon>Magnoliopsida</taxon>
        <taxon>Liliopsida</taxon>
        <taxon>Poales</taxon>
        <taxon>Poaceae</taxon>
        <taxon>PACMAD clade</taxon>
        <taxon>Panicoideae</taxon>
        <taxon>Andropogonodae</taxon>
        <taxon>Andropogoneae</taxon>
        <taxon>Sorghinae</taxon>
        <taxon>Sorghum</taxon>
    </lineage>
</organism>
<reference evidence="1" key="2">
    <citation type="submission" date="2020-10" db="EMBL/GenBank/DDBJ databases">
        <authorList>
            <person name="Cooper E.A."/>
            <person name="Brenton Z.W."/>
            <person name="Flinn B.S."/>
            <person name="Jenkins J."/>
            <person name="Shu S."/>
            <person name="Flowers D."/>
            <person name="Luo F."/>
            <person name="Wang Y."/>
            <person name="Xia P."/>
            <person name="Barry K."/>
            <person name="Daum C."/>
            <person name="Lipzen A."/>
            <person name="Yoshinaga Y."/>
            <person name="Schmutz J."/>
            <person name="Saski C."/>
            <person name="Vermerris W."/>
            <person name="Kresovich S."/>
        </authorList>
    </citation>
    <scope>NUCLEOTIDE SEQUENCE</scope>
</reference>